<dbReference type="AlphaFoldDB" id="A0A7Y4ICX3"/>
<proteinExistence type="predicted"/>
<dbReference type="RefSeq" id="WP_171439364.1">
    <property type="nucleotide sequence ID" value="NZ_JABFNS010000002.1"/>
</dbReference>
<gene>
    <name evidence="2" type="ORF">HNV28_00185</name>
</gene>
<comment type="caution">
    <text evidence="2">The sequence shown here is derived from an EMBL/GenBank/DDBJ whole genome shotgun (WGS) entry which is preliminary data.</text>
</comment>
<sequence>MNMKTLLVWRPRLGGRAIALGLSLSALAGLGVVPREAAGFTQSGAGVAFGNGIPMGHEWITRLAVLELIGGDPIMQPDPKDPRKGWTKGKAKNTNLSSPEAQRELNRIRSSKYADQRYQSTYKAVYDAIVGERWVDIAGFNVTNGQMGKYNCFDAVAQEPVEVQYDHFMRRYDDRDANGGVKAAKESRSRFVKYFVDAAMAPPSIMRVWDGGGYSAQTDVDRNYFLFGRAAHLFEDSFSSEHVVRIPADNYERVRQVKSYLCASGAEQHSHSMKDVLSYQSGDAIWLPGTQLETGWSAYKPSFMKTQALVATEATKDLWAAFIRTMGTPMSKRKQVAEAEANRLADNWMGMDEAEARAWYNDERRRDSTYVLASGQTGKGQSVSACMKGLGVGSGNQLDKVKELEETQRICLYNVEAEPGYADLFDPSVRMPFNWRWKSSTWQMPPKDWKIPERAADTGKRVRIKSVSNGQYMSAPDGVAHNQWLYCRANSTPLDFILVGSQSDGFYRVASSPGLFMSYTTSTGAVKLWNSPTQANYKLESSSTGHAIKSLYWNQYMWLSKESPYITKAGDPKARSAWWAVEGL</sequence>
<organism evidence="2 3">
    <name type="scientific">Myxococcus xanthus</name>
    <dbReference type="NCBI Taxonomy" id="34"/>
    <lineage>
        <taxon>Bacteria</taxon>
        <taxon>Pseudomonadati</taxon>
        <taxon>Myxococcota</taxon>
        <taxon>Myxococcia</taxon>
        <taxon>Myxococcales</taxon>
        <taxon>Cystobacterineae</taxon>
        <taxon>Myxococcaceae</taxon>
        <taxon>Myxococcus</taxon>
    </lineage>
</organism>
<evidence type="ECO:0000313" key="2">
    <source>
        <dbReference type="EMBL" id="NOJ76791.1"/>
    </source>
</evidence>
<dbReference type="EMBL" id="JABFNT010000001">
    <property type="protein sequence ID" value="NOJ76791.1"/>
    <property type="molecule type" value="Genomic_DNA"/>
</dbReference>
<dbReference type="Proteomes" id="UP000533080">
    <property type="component" value="Unassembled WGS sequence"/>
</dbReference>
<feature type="region of interest" description="Disordered" evidence="1">
    <location>
        <begin position="74"/>
        <end position="100"/>
    </location>
</feature>
<evidence type="ECO:0000313" key="3">
    <source>
        <dbReference type="Proteomes" id="UP000533080"/>
    </source>
</evidence>
<protein>
    <submittedName>
        <fullName evidence="2">Hemolysin D</fullName>
    </submittedName>
</protein>
<name>A0A7Y4ICX3_MYXXA</name>
<accession>A0A7Y4ICX3</accession>
<reference evidence="2 3" key="1">
    <citation type="submission" date="2020-05" db="EMBL/GenBank/DDBJ databases">
        <authorList>
            <person name="Whitworth D."/>
        </authorList>
    </citation>
    <scope>NUCLEOTIDE SEQUENCE [LARGE SCALE GENOMIC DNA]</scope>
    <source>
        <strain evidence="2 3">AM005</strain>
    </source>
</reference>
<evidence type="ECO:0000256" key="1">
    <source>
        <dbReference type="SAM" id="MobiDB-lite"/>
    </source>
</evidence>